<comment type="similarity">
    <text evidence="10">Belongs to the insect chemoreceptor superfamily. Heteromeric odorant receptor channel (TC 1.A.69) family.</text>
</comment>
<gene>
    <name evidence="11" type="ORF">DCHRY22_LOCUS1751</name>
</gene>
<evidence type="ECO:0000256" key="7">
    <source>
        <dbReference type="ARBA" id="ARBA00023136"/>
    </source>
</evidence>
<dbReference type="GO" id="GO:0004984">
    <property type="term" value="F:olfactory receptor activity"/>
    <property type="evidence" value="ECO:0007669"/>
    <property type="project" value="InterPro"/>
</dbReference>
<evidence type="ECO:0000256" key="2">
    <source>
        <dbReference type="ARBA" id="ARBA00022475"/>
    </source>
</evidence>
<dbReference type="AlphaFoldDB" id="A0A8J2QF25"/>
<evidence type="ECO:0000256" key="3">
    <source>
        <dbReference type="ARBA" id="ARBA00022606"/>
    </source>
</evidence>
<evidence type="ECO:0000313" key="11">
    <source>
        <dbReference type="EMBL" id="CAG9560011.1"/>
    </source>
</evidence>
<keyword evidence="4 10" id="KW-0812">Transmembrane</keyword>
<comment type="caution">
    <text evidence="11">The sequence shown here is derived from an EMBL/GenBank/DDBJ whole genome shotgun (WGS) entry which is preliminary data.</text>
</comment>
<sequence>MPESGAAKGRRFFAVHYFLLRFLGLGWWHLPEENNTNNFPGIYLYYSILTELVWVAGFVGLESVDPFIGHKDLDRLMFSLSFVVTHDLTIIKLYIFFFKNQEIQDIVRTLEIDLHQFYQNDEKNRRTVRITRIFTALFIFFGWMTIGNGNVYGIVQDLRWKAEVAQLNDTSLRPLRTLPQPIYIPWYYQDDSSFIPTFLLETIGLLWTGHIVMTIDTFIGSLILHMSTQFSIMQEAISTAYDRTMDKLINGIIESNDPVTLNYYEASLGENRREMIVRTYCTEQEIEIALENTLKSCFRQHQMLISCVDKFASTYYYGFMTQLLSSMAAICSVMVQVSRDASSLKSFSLVTSLAFFAAMIIQLALQCFTSSELTYQAERVSEAVMSCKWERMPVRLRRYLILMIARSQRPLQLSAGGFATMNNDCFLAILKAAYSYYAVLSQRQG</sequence>
<dbReference type="PANTHER" id="PTHR21137:SF35">
    <property type="entry name" value="ODORANT RECEPTOR 19A-RELATED"/>
    <property type="match status" value="1"/>
</dbReference>
<dbReference type="InterPro" id="IPR004117">
    <property type="entry name" value="7tm6_olfct_rcpt"/>
</dbReference>
<organism evidence="11 12">
    <name type="scientific">Danaus chrysippus</name>
    <name type="common">African queen</name>
    <dbReference type="NCBI Taxonomy" id="151541"/>
    <lineage>
        <taxon>Eukaryota</taxon>
        <taxon>Metazoa</taxon>
        <taxon>Ecdysozoa</taxon>
        <taxon>Arthropoda</taxon>
        <taxon>Hexapoda</taxon>
        <taxon>Insecta</taxon>
        <taxon>Pterygota</taxon>
        <taxon>Neoptera</taxon>
        <taxon>Endopterygota</taxon>
        <taxon>Lepidoptera</taxon>
        <taxon>Glossata</taxon>
        <taxon>Ditrysia</taxon>
        <taxon>Papilionoidea</taxon>
        <taxon>Nymphalidae</taxon>
        <taxon>Danainae</taxon>
        <taxon>Danaini</taxon>
        <taxon>Danaina</taxon>
        <taxon>Danaus</taxon>
        <taxon>Anosia</taxon>
    </lineage>
</organism>
<keyword evidence="8 10" id="KW-0675">Receptor</keyword>
<feature type="transmembrane region" description="Helical" evidence="10">
    <location>
        <begin position="42"/>
        <end position="64"/>
    </location>
</feature>
<keyword evidence="2" id="KW-1003">Cell membrane</keyword>
<dbReference type="Pfam" id="PF02949">
    <property type="entry name" value="7tm_6"/>
    <property type="match status" value="1"/>
</dbReference>
<dbReference type="EMBL" id="CAKASE010000044">
    <property type="protein sequence ID" value="CAG9560011.1"/>
    <property type="molecule type" value="Genomic_DNA"/>
</dbReference>
<evidence type="ECO:0000256" key="10">
    <source>
        <dbReference type="RuleBase" id="RU351113"/>
    </source>
</evidence>
<name>A0A8J2QF25_9NEOP</name>
<evidence type="ECO:0000256" key="8">
    <source>
        <dbReference type="ARBA" id="ARBA00023170"/>
    </source>
</evidence>
<dbReference type="PANTHER" id="PTHR21137">
    <property type="entry name" value="ODORANT RECEPTOR"/>
    <property type="match status" value="1"/>
</dbReference>
<evidence type="ECO:0000256" key="1">
    <source>
        <dbReference type="ARBA" id="ARBA00004651"/>
    </source>
</evidence>
<evidence type="ECO:0000313" key="12">
    <source>
        <dbReference type="Proteomes" id="UP000789524"/>
    </source>
</evidence>
<accession>A0A8J2QF25</accession>
<keyword evidence="9 10" id="KW-0807">Transducer</keyword>
<feature type="transmembrane region" description="Helical" evidence="10">
    <location>
        <begin position="315"/>
        <end position="335"/>
    </location>
</feature>
<evidence type="ECO:0000256" key="6">
    <source>
        <dbReference type="ARBA" id="ARBA00022989"/>
    </source>
</evidence>
<feature type="transmembrane region" description="Helical" evidence="10">
    <location>
        <begin position="12"/>
        <end position="30"/>
    </location>
</feature>
<protein>
    <recommendedName>
        <fullName evidence="10">Odorant receptor</fullName>
    </recommendedName>
</protein>
<dbReference type="GO" id="GO:0007165">
    <property type="term" value="P:signal transduction"/>
    <property type="evidence" value="ECO:0007669"/>
    <property type="project" value="UniProtKB-KW"/>
</dbReference>
<reference evidence="11" key="1">
    <citation type="submission" date="2021-09" db="EMBL/GenBank/DDBJ databases">
        <authorList>
            <person name="Martin H S."/>
        </authorList>
    </citation>
    <scope>NUCLEOTIDE SEQUENCE</scope>
</reference>
<proteinExistence type="inferred from homology"/>
<keyword evidence="7 10" id="KW-0472">Membrane</keyword>
<dbReference type="Proteomes" id="UP000789524">
    <property type="component" value="Unassembled WGS sequence"/>
</dbReference>
<evidence type="ECO:0000256" key="4">
    <source>
        <dbReference type="ARBA" id="ARBA00022692"/>
    </source>
</evidence>
<keyword evidence="6 10" id="KW-1133">Transmembrane helix</keyword>
<keyword evidence="3 10" id="KW-0716">Sensory transduction</keyword>
<evidence type="ECO:0000256" key="5">
    <source>
        <dbReference type="ARBA" id="ARBA00022725"/>
    </source>
</evidence>
<keyword evidence="12" id="KW-1185">Reference proteome</keyword>
<evidence type="ECO:0000256" key="9">
    <source>
        <dbReference type="ARBA" id="ARBA00023224"/>
    </source>
</evidence>
<dbReference type="OrthoDB" id="8119298at2759"/>
<dbReference type="GO" id="GO:0005886">
    <property type="term" value="C:plasma membrane"/>
    <property type="evidence" value="ECO:0007669"/>
    <property type="project" value="UniProtKB-SubCell"/>
</dbReference>
<feature type="transmembrane region" description="Helical" evidence="10">
    <location>
        <begin position="347"/>
        <end position="365"/>
    </location>
</feature>
<comment type="subcellular location">
    <subcellularLocation>
        <location evidence="1 10">Cell membrane</location>
        <topology evidence="1 10">Multi-pass membrane protein</topology>
    </subcellularLocation>
</comment>
<dbReference type="GO" id="GO:0005549">
    <property type="term" value="F:odorant binding"/>
    <property type="evidence" value="ECO:0007669"/>
    <property type="project" value="InterPro"/>
</dbReference>
<keyword evidence="5 10" id="KW-0552">Olfaction</keyword>
<feature type="transmembrane region" description="Helical" evidence="10">
    <location>
        <begin position="76"/>
        <end position="97"/>
    </location>
</feature>
<comment type="caution">
    <text evidence="10">Lacks conserved residue(s) required for the propagation of feature annotation.</text>
</comment>